<dbReference type="GO" id="GO:0005200">
    <property type="term" value="F:structural constituent of cytoskeleton"/>
    <property type="evidence" value="ECO:0007669"/>
    <property type="project" value="InterPro"/>
</dbReference>
<evidence type="ECO:0000256" key="2">
    <source>
        <dbReference type="ARBA" id="ARBA00022744"/>
    </source>
</evidence>
<dbReference type="InterPro" id="IPR003461">
    <property type="entry name" value="Keratin"/>
</dbReference>
<protein>
    <recommendedName>
        <fullName evidence="3">Keratin</fullName>
    </recommendedName>
</protein>
<feature type="non-terminal residue" evidence="4">
    <location>
        <position position="83"/>
    </location>
</feature>
<gene>
    <name evidence="4" type="primary">Krfd</name>
    <name evidence="4" type="ORF">CRYSOU_R01461</name>
</gene>
<dbReference type="GO" id="GO:0005882">
    <property type="term" value="C:intermediate filament"/>
    <property type="evidence" value="ECO:0007669"/>
    <property type="project" value="UniProtKB-KW"/>
</dbReference>
<name>A0A7K4KTC2_9AVES</name>
<evidence type="ECO:0000256" key="1">
    <source>
        <dbReference type="ARBA" id="ARBA00008702"/>
    </source>
</evidence>
<feature type="non-terminal residue" evidence="4">
    <location>
        <position position="1"/>
    </location>
</feature>
<proteinExistence type="inferred from homology"/>
<comment type="subunit">
    <text evidence="3">The avian keratins (F-ker, S-ker, C-ker and B-ker) are a complex mixture of very similar polypeptides.</text>
</comment>
<dbReference type="PANTHER" id="PTHR31203">
    <property type="entry name" value="BETA-KERATIN-RELATED PROTEIN-RELATED"/>
    <property type="match status" value="1"/>
</dbReference>
<sequence length="83" mass="8306">LAGEPCAAPPCDAWCPQPLCSSCNESCVVSCQGSRVIIFPPPVVVTFPGPILSTCPQETLVGSSAVPEGCATSLRAGAGCSEP</sequence>
<dbReference type="EMBL" id="VWPX01016869">
    <property type="protein sequence ID" value="NWI19221.1"/>
    <property type="molecule type" value="Genomic_DNA"/>
</dbReference>
<comment type="caution">
    <text evidence="4">The sequence shown here is derived from an EMBL/GenBank/DDBJ whole genome shotgun (WGS) entry which is preliminary data.</text>
</comment>
<evidence type="ECO:0000313" key="5">
    <source>
        <dbReference type="Proteomes" id="UP000545332"/>
    </source>
</evidence>
<dbReference type="Pfam" id="PF02422">
    <property type="entry name" value="Keratin"/>
    <property type="match status" value="1"/>
</dbReference>
<organism evidence="4 5">
    <name type="scientific">Crypturellus soui</name>
    <dbReference type="NCBI Taxonomy" id="458187"/>
    <lineage>
        <taxon>Eukaryota</taxon>
        <taxon>Metazoa</taxon>
        <taxon>Chordata</taxon>
        <taxon>Craniata</taxon>
        <taxon>Vertebrata</taxon>
        <taxon>Euteleostomi</taxon>
        <taxon>Archelosauria</taxon>
        <taxon>Archosauria</taxon>
        <taxon>Dinosauria</taxon>
        <taxon>Saurischia</taxon>
        <taxon>Theropoda</taxon>
        <taxon>Coelurosauria</taxon>
        <taxon>Aves</taxon>
        <taxon>Palaeognathae</taxon>
        <taxon>Tinamiformes</taxon>
        <taxon>Tinamidae</taxon>
        <taxon>Crypturellus</taxon>
    </lineage>
</organism>
<reference evidence="4 5" key="1">
    <citation type="submission" date="2019-09" db="EMBL/GenBank/DDBJ databases">
        <title>Bird 10,000 Genomes (B10K) Project - Family phase.</title>
        <authorList>
            <person name="Zhang G."/>
        </authorList>
    </citation>
    <scope>NUCLEOTIDE SEQUENCE [LARGE SCALE GENOMIC DNA]</scope>
    <source>
        <strain evidence="4">B10K-MSB-42743</strain>
        <tissue evidence="4">Heart</tissue>
    </source>
</reference>
<dbReference type="PANTHER" id="PTHR31203:SF1">
    <property type="entry name" value="BETA-KERATIN-RELATED PROTEIN-RELATED"/>
    <property type="match status" value="1"/>
</dbReference>
<evidence type="ECO:0000256" key="3">
    <source>
        <dbReference type="RuleBase" id="RU364002"/>
    </source>
</evidence>
<keyword evidence="5" id="KW-1185">Reference proteome</keyword>
<dbReference type="Proteomes" id="UP000545332">
    <property type="component" value="Unassembled WGS sequence"/>
</dbReference>
<dbReference type="AlphaFoldDB" id="A0A7K4KTC2"/>
<accession>A0A7K4KTC2</accession>
<evidence type="ECO:0000313" key="4">
    <source>
        <dbReference type="EMBL" id="NWI19221.1"/>
    </source>
</evidence>
<comment type="similarity">
    <text evidence="1 3">Belongs to the avian keratin family.</text>
</comment>
<keyword evidence="2 3" id="KW-0416">Keratin</keyword>